<evidence type="ECO:0000256" key="1">
    <source>
        <dbReference type="SAM" id="MobiDB-lite"/>
    </source>
</evidence>
<proteinExistence type="predicted"/>
<sequence length="110" mass="11702">MIVSAGDLIGNYSPGDGEHGEVRSPSGVPNKTLARGRHSSMEEDQDSFKWPPIRFVHKDKGAFCTTDLKWSRGPRNGENSKLGSPSLLWLSGCGVAKGYPGCLARGSGKG</sequence>
<organism evidence="2 3">
    <name type="scientific">Aristolochia fimbriata</name>
    <name type="common">White veined hardy Dutchman's pipe vine</name>
    <dbReference type="NCBI Taxonomy" id="158543"/>
    <lineage>
        <taxon>Eukaryota</taxon>
        <taxon>Viridiplantae</taxon>
        <taxon>Streptophyta</taxon>
        <taxon>Embryophyta</taxon>
        <taxon>Tracheophyta</taxon>
        <taxon>Spermatophyta</taxon>
        <taxon>Magnoliopsida</taxon>
        <taxon>Magnoliidae</taxon>
        <taxon>Piperales</taxon>
        <taxon>Aristolochiaceae</taxon>
        <taxon>Aristolochia</taxon>
    </lineage>
</organism>
<dbReference type="Proteomes" id="UP000825729">
    <property type="component" value="Unassembled WGS sequence"/>
</dbReference>
<comment type="caution">
    <text evidence="2">The sequence shown here is derived from an EMBL/GenBank/DDBJ whole genome shotgun (WGS) entry which is preliminary data.</text>
</comment>
<feature type="region of interest" description="Disordered" evidence="1">
    <location>
        <begin position="1"/>
        <end position="46"/>
    </location>
</feature>
<gene>
    <name evidence="2" type="ORF">H6P81_012046</name>
</gene>
<name>A0AAV7EB18_ARIFI</name>
<reference evidence="2 3" key="1">
    <citation type="submission" date="2021-07" db="EMBL/GenBank/DDBJ databases">
        <title>The Aristolochia fimbriata genome: insights into angiosperm evolution, floral development and chemical biosynthesis.</title>
        <authorList>
            <person name="Jiao Y."/>
        </authorList>
    </citation>
    <scope>NUCLEOTIDE SEQUENCE [LARGE SCALE GENOMIC DNA]</scope>
    <source>
        <strain evidence="2">IBCAS-2021</strain>
        <tissue evidence="2">Leaf</tissue>
    </source>
</reference>
<evidence type="ECO:0000313" key="2">
    <source>
        <dbReference type="EMBL" id="KAG9445918.1"/>
    </source>
</evidence>
<keyword evidence="3" id="KW-1185">Reference proteome</keyword>
<evidence type="ECO:0000313" key="3">
    <source>
        <dbReference type="Proteomes" id="UP000825729"/>
    </source>
</evidence>
<dbReference type="EMBL" id="JAINDJ010000005">
    <property type="protein sequence ID" value="KAG9445918.1"/>
    <property type="molecule type" value="Genomic_DNA"/>
</dbReference>
<protein>
    <submittedName>
        <fullName evidence="2">Uncharacterized protein</fullName>
    </submittedName>
</protein>
<accession>A0AAV7EB18</accession>
<dbReference type="AlphaFoldDB" id="A0AAV7EB18"/>